<gene>
    <name evidence="1" type="ORF">SAMN05421547_10823</name>
</gene>
<evidence type="ECO:0000313" key="2">
    <source>
        <dbReference type="Proteomes" id="UP000183417"/>
    </source>
</evidence>
<reference evidence="1 2" key="1">
    <citation type="submission" date="2016-10" db="EMBL/GenBank/DDBJ databases">
        <authorList>
            <person name="de Groot N.N."/>
        </authorList>
    </citation>
    <scope>NUCLEOTIDE SEQUENCE [LARGE SCALE GENOMIC DNA]</scope>
    <source>
        <strain evidence="1 2">LMG 24775</strain>
    </source>
</reference>
<dbReference type="Proteomes" id="UP000183417">
    <property type="component" value="Unassembled WGS sequence"/>
</dbReference>
<sequence>MATLPYTFYPLGPEEPAGVFHWGKAPQLTESDVLAGVARLGGRRTPNYCQAYLWSAGELLQTAINKRLLDHHALPIFYLQRHAAELLLKAPLSLAVEVQTYRERLGIRSSGFPTPGQAKRVHSSHNLQLLLRDLGAMLRDMQVGVIPQPLSEAVHQIVAIEKHATWARYEYSIQGDRLVHHLADEVVVPLTAIQGLLCRANDSLGALWPSTSGLVMGRLSEMLEYALRSAGEIP</sequence>
<proteinExistence type="predicted"/>
<accession>A0A1H3MSQ4</accession>
<dbReference type="AlphaFoldDB" id="A0A1H3MSQ4"/>
<protein>
    <submittedName>
        <fullName evidence="1">Uncharacterized protein</fullName>
    </submittedName>
</protein>
<organism evidence="1 2">
    <name type="scientific">Delftia lacustris</name>
    <dbReference type="NCBI Taxonomy" id="558537"/>
    <lineage>
        <taxon>Bacteria</taxon>
        <taxon>Pseudomonadati</taxon>
        <taxon>Pseudomonadota</taxon>
        <taxon>Betaproteobacteria</taxon>
        <taxon>Burkholderiales</taxon>
        <taxon>Comamonadaceae</taxon>
        <taxon>Delftia</taxon>
    </lineage>
</organism>
<dbReference type="EMBL" id="FNPE01000008">
    <property type="protein sequence ID" value="SDY79563.1"/>
    <property type="molecule type" value="Genomic_DNA"/>
</dbReference>
<evidence type="ECO:0000313" key="1">
    <source>
        <dbReference type="EMBL" id="SDY79563.1"/>
    </source>
</evidence>
<name>A0A1H3MSQ4_9BURK</name>